<dbReference type="EMBL" id="JAWDGP010004927">
    <property type="protein sequence ID" value="KAK3761224.1"/>
    <property type="molecule type" value="Genomic_DNA"/>
</dbReference>
<evidence type="ECO:0000313" key="2">
    <source>
        <dbReference type="Proteomes" id="UP001283361"/>
    </source>
</evidence>
<sequence>MILPVRGSFGVASWDDLRTSSQRPVPLPTHHNMTETNAVTCASPSLQSALSLVWEIFSGPQSSRGDIRLFNIAALSLVGEIFVCSTERPSVQSVRYSSVQQSGPQSSRGDIRLFNRAALSLVWEIFVCSTERPSV</sequence>
<name>A0AAE0Z1I7_9GAST</name>
<reference evidence="1" key="1">
    <citation type="journal article" date="2023" name="G3 (Bethesda)">
        <title>A reference genome for the long-term kleptoplast-retaining sea slug Elysia crispata morphotype clarki.</title>
        <authorList>
            <person name="Eastman K.E."/>
            <person name="Pendleton A.L."/>
            <person name="Shaikh M.A."/>
            <person name="Suttiyut T."/>
            <person name="Ogas R."/>
            <person name="Tomko P."/>
            <person name="Gavelis G."/>
            <person name="Widhalm J.R."/>
            <person name="Wisecaver J.H."/>
        </authorList>
    </citation>
    <scope>NUCLEOTIDE SEQUENCE</scope>
    <source>
        <strain evidence="1">ECLA1</strain>
    </source>
</reference>
<keyword evidence="2" id="KW-1185">Reference proteome</keyword>
<accession>A0AAE0Z1I7</accession>
<comment type="caution">
    <text evidence="1">The sequence shown here is derived from an EMBL/GenBank/DDBJ whole genome shotgun (WGS) entry which is preliminary data.</text>
</comment>
<evidence type="ECO:0000313" key="1">
    <source>
        <dbReference type="EMBL" id="KAK3761224.1"/>
    </source>
</evidence>
<dbReference type="AlphaFoldDB" id="A0AAE0Z1I7"/>
<dbReference type="Proteomes" id="UP001283361">
    <property type="component" value="Unassembled WGS sequence"/>
</dbReference>
<gene>
    <name evidence="1" type="ORF">RRG08_022624</name>
</gene>
<organism evidence="1 2">
    <name type="scientific">Elysia crispata</name>
    <name type="common">lettuce slug</name>
    <dbReference type="NCBI Taxonomy" id="231223"/>
    <lineage>
        <taxon>Eukaryota</taxon>
        <taxon>Metazoa</taxon>
        <taxon>Spiralia</taxon>
        <taxon>Lophotrochozoa</taxon>
        <taxon>Mollusca</taxon>
        <taxon>Gastropoda</taxon>
        <taxon>Heterobranchia</taxon>
        <taxon>Euthyneura</taxon>
        <taxon>Panpulmonata</taxon>
        <taxon>Sacoglossa</taxon>
        <taxon>Placobranchoidea</taxon>
        <taxon>Plakobranchidae</taxon>
        <taxon>Elysia</taxon>
    </lineage>
</organism>
<proteinExistence type="predicted"/>
<protein>
    <submittedName>
        <fullName evidence="1">Uncharacterized protein</fullName>
    </submittedName>
</protein>